<dbReference type="InterPro" id="IPR032840">
    <property type="entry name" value="CFAP91_dom"/>
</dbReference>
<dbReference type="EMBL" id="FN648394">
    <property type="protein sequence ID" value="CBJ30823.1"/>
    <property type="molecule type" value="Genomic_DNA"/>
</dbReference>
<dbReference type="Proteomes" id="UP000002630">
    <property type="component" value="Linkage Group LG26"/>
</dbReference>
<feature type="region of interest" description="Disordered" evidence="4">
    <location>
        <begin position="38"/>
        <end position="89"/>
    </location>
</feature>
<organism evidence="8 9">
    <name type="scientific">Ectocarpus siliculosus</name>
    <name type="common">Brown alga</name>
    <name type="synonym">Conferva siliculosa</name>
    <dbReference type="NCBI Taxonomy" id="2880"/>
    <lineage>
        <taxon>Eukaryota</taxon>
        <taxon>Sar</taxon>
        <taxon>Stramenopiles</taxon>
        <taxon>Ochrophyta</taxon>
        <taxon>PX clade</taxon>
        <taxon>Phaeophyceae</taxon>
        <taxon>Ectocarpales</taxon>
        <taxon>Ectocarpaceae</taxon>
        <taxon>Ectocarpus</taxon>
    </lineage>
</organism>
<keyword evidence="3" id="KW-0943">RNA-mediated gene silencing</keyword>
<dbReference type="STRING" id="2880.D7FRN2"/>
<feature type="compositionally biased region" description="Basic and acidic residues" evidence="4">
    <location>
        <begin position="1822"/>
        <end position="1833"/>
    </location>
</feature>
<dbReference type="InterPro" id="IPR041677">
    <property type="entry name" value="DNA2/NAM7_AAA_11"/>
</dbReference>
<feature type="compositionally biased region" description="Acidic residues" evidence="4">
    <location>
        <begin position="1332"/>
        <end position="1342"/>
    </location>
</feature>
<dbReference type="CDD" id="cd18808">
    <property type="entry name" value="SF1_C_Upf1"/>
    <property type="match status" value="1"/>
</dbReference>
<dbReference type="InterPro" id="IPR047187">
    <property type="entry name" value="SF1_C_Upf1"/>
</dbReference>
<feature type="region of interest" description="Disordered" evidence="4">
    <location>
        <begin position="1332"/>
        <end position="1357"/>
    </location>
</feature>
<feature type="domain" description="CFAP91" evidence="7">
    <location>
        <begin position="1351"/>
        <end position="1503"/>
    </location>
</feature>
<dbReference type="InterPro" id="IPR026122">
    <property type="entry name" value="MOV-10/SDE3_DEXXQ/H-box"/>
</dbReference>
<accession>D7FRN2</accession>
<dbReference type="GO" id="GO:0031047">
    <property type="term" value="P:regulatory ncRNA-mediated gene silencing"/>
    <property type="evidence" value="ECO:0007669"/>
    <property type="project" value="UniProtKB-KW"/>
</dbReference>
<dbReference type="PANTHER" id="PTHR45418">
    <property type="entry name" value="CANCER/TESTIS ANTIGEN 55"/>
    <property type="match status" value="1"/>
</dbReference>
<gene>
    <name evidence="8" type="ORF">Esi_0216_0047</name>
</gene>
<feature type="compositionally biased region" description="Low complexity" evidence="4">
    <location>
        <begin position="45"/>
        <end position="55"/>
    </location>
</feature>
<evidence type="ECO:0000313" key="9">
    <source>
        <dbReference type="Proteomes" id="UP000002630"/>
    </source>
</evidence>
<feature type="region of interest" description="Disordered" evidence="4">
    <location>
        <begin position="1"/>
        <end position="26"/>
    </location>
</feature>
<evidence type="ECO:0000259" key="6">
    <source>
        <dbReference type="Pfam" id="PF13087"/>
    </source>
</evidence>
<dbReference type="eggNOG" id="KOG1804">
    <property type="taxonomic scope" value="Eukaryota"/>
</dbReference>
<dbReference type="CDD" id="cd18038">
    <property type="entry name" value="DEXXQc_Helz-like"/>
    <property type="match status" value="1"/>
</dbReference>
<feature type="region of interest" description="Disordered" evidence="4">
    <location>
        <begin position="1779"/>
        <end position="1899"/>
    </location>
</feature>
<reference evidence="8 9" key="1">
    <citation type="journal article" date="2010" name="Nature">
        <title>The Ectocarpus genome and the independent evolution of multicellularity in brown algae.</title>
        <authorList>
            <person name="Cock J.M."/>
            <person name="Sterck L."/>
            <person name="Rouze P."/>
            <person name="Scornet D."/>
            <person name="Allen A.E."/>
            <person name="Amoutzias G."/>
            <person name="Anthouard V."/>
            <person name="Artiguenave F."/>
            <person name="Aury J.M."/>
            <person name="Badger J.H."/>
            <person name="Beszteri B."/>
            <person name="Billiau K."/>
            <person name="Bonnet E."/>
            <person name="Bothwell J.H."/>
            <person name="Bowler C."/>
            <person name="Boyen C."/>
            <person name="Brownlee C."/>
            <person name="Carrano C.J."/>
            <person name="Charrier B."/>
            <person name="Cho G.Y."/>
            <person name="Coelho S.M."/>
            <person name="Collen J."/>
            <person name="Corre E."/>
            <person name="Da Silva C."/>
            <person name="Delage L."/>
            <person name="Delaroque N."/>
            <person name="Dittami S.M."/>
            <person name="Doulbeau S."/>
            <person name="Elias M."/>
            <person name="Farnham G."/>
            <person name="Gachon C.M."/>
            <person name="Gschloessl B."/>
            <person name="Heesch S."/>
            <person name="Jabbari K."/>
            <person name="Jubin C."/>
            <person name="Kawai H."/>
            <person name="Kimura K."/>
            <person name="Kloareg B."/>
            <person name="Kupper F.C."/>
            <person name="Lang D."/>
            <person name="Le Bail A."/>
            <person name="Leblanc C."/>
            <person name="Lerouge P."/>
            <person name="Lohr M."/>
            <person name="Lopez P.J."/>
            <person name="Martens C."/>
            <person name="Maumus F."/>
            <person name="Michel G."/>
            <person name="Miranda-Saavedra D."/>
            <person name="Morales J."/>
            <person name="Moreau H."/>
            <person name="Motomura T."/>
            <person name="Nagasato C."/>
            <person name="Napoli C.A."/>
            <person name="Nelson D.R."/>
            <person name="Nyvall-Collen P."/>
            <person name="Peters A.F."/>
            <person name="Pommier C."/>
            <person name="Potin P."/>
            <person name="Poulain J."/>
            <person name="Quesneville H."/>
            <person name="Read B."/>
            <person name="Rensing S.A."/>
            <person name="Ritter A."/>
            <person name="Rousvoal S."/>
            <person name="Samanta M."/>
            <person name="Samson G."/>
            <person name="Schroeder D.C."/>
            <person name="Segurens B."/>
            <person name="Strittmatter M."/>
            <person name="Tonon T."/>
            <person name="Tregear J.W."/>
            <person name="Valentin K."/>
            <person name="von Dassow P."/>
            <person name="Yamagishi T."/>
            <person name="Van de Peer Y."/>
            <person name="Wincker P."/>
        </authorList>
    </citation>
    <scope>NUCLEOTIDE SEQUENCE [LARGE SCALE GENOMIC DNA]</scope>
    <source>
        <strain evidence="9">Ec32 / CCAP1310/4</strain>
    </source>
</reference>
<proteinExistence type="predicted"/>
<feature type="compositionally biased region" description="Low complexity" evidence="4">
    <location>
        <begin position="240"/>
        <end position="251"/>
    </location>
</feature>
<dbReference type="SUPFAM" id="SSF52540">
    <property type="entry name" value="P-loop containing nucleoside triphosphate hydrolases"/>
    <property type="match status" value="1"/>
</dbReference>
<evidence type="ECO:0000313" key="8">
    <source>
        <dbReference type="EMBL" id="CBJ30823.1"/>
    </source>
</evidence>
<keyword evidence="9" id="KW-1185">Reference proteome</keyword>
<feature type="domain" description="DNA2/NAM7 helicase helicase" evidence="5">
    <location>
        <begin position="869"/>
        <end position="935"/>
    </location>
</feature>
<protein>
    <submittedName>
        <fullName evidence="8">Uncharacterized protein</fullName>
    </submittedName>
</protein>
<feature type="domain" description="DNA2/NAM7 helicase helicase" evidence="5">
    <location>
        <begin position="754"/>
        <end position="838"/>
    </location>
</feature>
<feature type="region of interest" description="Disordered" evidence="4">
    <location>
        <begin position="1621"/>
        <end position="1681"/>
    </location>
</feature>
<feature type="compositionally biased region" description="Acidic residues" evidence="4">
    <location>
        <begin position="286"/>
        <end position="297"/>
    </location>
</feature>
<evidence type="ECO:0000256" key="1">
    <source>
        <dbReference type="ARBA" id="ARBA00004496"/>
    </source>
</evidence>
<dbReference type="GO" id="GO:0032574">
    <property type="term" value="F:5'-3' RNA helicase activity"/>
    <property type="evidence" value="ECO:0007669"/>
    <property type="project" value="InterPro"/>
</dbReference>
<dbReference type="InParanoid" id="D7FRN2"/>
<dbReference type="GO" id="GO:0005737">
    <property type="term" value="C:cytoplasm"/>
    <property type="evidence" value="ECO:0007669"/>
    <property type="project" value="UniProtKB-SubCell"/>
</dbReference>
<comment type="subcellular location">
    <subcellularLocation>
        <location evidence="1">Cytoplasm</location>
    </subcellularLocation>
</comment>
<dbReference type="InterPro" id="IPR041679">
    <property type="entry name" value="DNA2/NAM7-like_C"/>
</dbReference>
<dbReference type="PANTHER" id="PTHR45418:SF1">
    <property type="entry name" value="CANCER_TESTIS ANTIGEN 55"/>
    <property type="match status" value="1"/>
</dbReference>
<feature type="region of interest" description="Disordered" evidence="4">
    <location>
        <begin position="144"/>
        <end position="346"/>
    </location>
</feature>
<evidence type="ECO:0000259" key="7">
    <source>
        <dbReference type="Pfam" id="PF14738"/>
    </source>
</evidence>
<dbReference type="EMBL" id="FN649751">
    <property type="protein sequence ID" value="CBJ30823.1"/>
    <property type="molecule type" value="Genomic_DNA"/>
</dbReference>
<feature type="domain" description="DNA2/NAM7 helicase-like C-terminal" evidence="6">
    <location>
        <begin position="979"/>
        <end position="1165"/>
    </location>
</feature>
<dbReference type="Pfam" id="PF14738">
    <property type="entry name" value="CFAP91"/>
    <property type="match status" value="1"/>
</dbReference>
<evidence type="ECO:0000256" key="4">
    <source>
        <dbReference type="SAM" id="MobiDB-lite"/>
    </source>
</evidence>
<dbReference type="Pfam" id="PF13086">
    <property type="entry name" value="AAA_11"/>
    <property type="match status" value="2"/>
</dbReference>
<evidence type="ECO:0000256" key="2">
    <source>
        <dbReference type="ARBA" id="ARBA00022490"/>
    </source>
</evidence>
<dbReference type="Gene3D" id="3.40.50.300">
    <property type="entry name" value="P-loop containing nucleotide triphosphate hydrolases"/>
    <property type="match status" value="2"/>
</dbReference>
<evidence type="ECO:0000256" key="3">
    <source>
        <dbReference type="ARBA" id="ARBA00023158"/>
    </source>
</evidence>
<feature type="compositionally biased region" description="Basic and acidic residues" evidence="4">
    <location>
        <begin position="172"/>
        <end position="187"/>
    </location>
</feature>
<evidence type="ECO:0000259" key="5">
    <source>
        <dbReference type="Pfam" id="PF13086"/>
    </source>
</evidence>
<name>D7FRN2_ECTSI</name>
<dbReference type="OrthoDB" id="6513042at2759"/>
<dbReference type="Pfam" id="PF13087">
    <property type="entry name" value="AAA_12"/>
    <property type="match status" value="1"/>
</dbReference>
<dbReference type="GO" id="GO:0003723">
    <property type="term" value="F:RNA binding"/>
    <property type="evidence" value="ECO:0007669"/>
    <property type="project" value="InterPro"/>
</dbReference>
<keyword evidence="2" id="KW-0963">Cytoplasm</keyword>
<dbReference type="InterPro" id="IPR027417">
    <property type="entry name" value="P-loop_NTPase"/>
</dbReference>
<feature type="compositionally biased region" description="Gly residues" evidence="4">
    <location>
        <begin position="1800"/>
        <end position="1814"/>
    </location>
</feature>
<sequence>MAQLPGGAQMGRDQGPAANEQHTMWTLKLHRRRIAVLKKRRRAEAATGAQPAAVAPHPGETDGAGSPDCSPASPSGFRPLPLGSSVGDDLGHVSSKLDQWTVSLGGALASNTEVCDYVTKGKYGVVLSLGEDPEPPVVDFGDVATVVPSPREGGRGGGRGQQPLAENGEDQAAERPSEWGATQHDDSVWGAGWGQNGQQTLGNGGMQGREDRDEEEEDGEYLPQGYNFSRERRAVMHPKQQQQQQQSSSRGRGQDGVTGSTGGAAKVESTPSISFGDFEGRAAHWEDEEDDDDDEDGTGGSTGSGKDDVASGPGDAFSPRKGDTQMGEEEGGEGEEEEEEEEEDVASVVRTLELNNFSNRRVFLEDLRLMPRDDAGRAPPFIVRIGNELDSSLRHTQEEEGGRRRYSLAPGTHLEVEVEFNRQNQAGFCGKWLTLALSVVDPSPPNQPLLHLVDRVERTFVLGTRLLAQAVDGRAAAVLSAEARRFLPAAHREWFKNPVKGVVATPRANNPFYLPRLRSLDVLEFEVPEAVQKRFLQGAESRVPWLVRDHREIMALAGVEVGPGRLDDYVARYSALMWLEESQMSWDVHQYDLHDVRVTLDSSRYREGDPSTNIVGRVEVPGVLESRPRLAMGDVVRLRPPAQAKAGAKKVSKANGQHWNGGVGDVVSADGTDGSHQKLGNAPDFEVQGSELYAKTIARAVKAARASVQAAGGGGRRKNKEEAAMDGWHCRFQLERHGLQPLPESSFEWVMPSTNDSQRTAVRDIVTGAHGQVPYIIFGPPGTGKTCTVIESILQLVKLRPECRILAVGPSDTSADVICERLSRHMSRDQLVRINWWQRLTAGVHPNILSYCPQDSNRGMFVPPSTITHQVVVCTCGTAGMLSVLGVDENYFTHIFVDESSNAMETELLVPLSYAGRAQIILCGDPRQLGAAVRSPAARALGLEVSLQERLMEQEMYSKHAQAPTALSSATSNGAADVRCMTQLLNNYRAHEVLLTLPSAMFYGGSLVRSAERSQTDSMLTWEELPETKAFPLLFYGIQGKDLSPLDSPSFYNPIECSKVMEIIQVLLASPKVQVSTGDIAVICAFRMQVLRLRKLLRDNNLGIVNVGQVEDFQGGEKKIVIISTTLSKRHRVEKEGKIGFLGDPKKFNVALTRAQALAVVVGNPNLLAGEEYWKELLMFCKENDAIRGCACPALEVGGREDEASLVDAVLQQSLLGGGGMDLMYPEHGDFYDQDDLQWRRIPAATALVKGFSVMSSTRVMESRALDHYYDPVYTTPFEDNGLYKPLRPAIKADGGNAIIGPNMTKYLKRPVIPQLNSVAPEVLLAPTLNEDPMEAPWEEPDTFTKDVGSQTKYRESEAQTVPYSRDFVLDPESEEPEVLMLQGLVHGAGLPVGKREVEMLTHARAKRLLEASLPPFTDEASLALRKKLMEKQELTELGLRERELTRARDERLKILKRAMRERDQGAEFLAQQRIEALRQAKVEGCERVVGAIQASRIKVLRKLTKARKAMPTQGHEQSQRRDIIQEYSDFGSGVYAPITRLGRRIDQDSERFALPSATKSLSTYHGISALEATMNPALTRTVIKKPSRVKPRATTTIARKLRAVEVDLEKTAALLKARKGAAAPGSAKLAEANPNNRSGKNALGTEGAVDDATAMPAWRNKTSRKERPQTPRVPDPPEDEQEHLAVLLLQRLIRGRAVQNVMFEGKERRKELIRELRIAKQLEDDSEQARKVQAKAIEARRHRVCKAALDNMAGEAVGSLFATMADRAMGIDVDGKGTGAGSALESQHEDSRVGAATAGSGGVGSHSGEGNGSRGAQSAEGRNDGSKGESDAVKNGSADEVVAGGGGAAGESGSARDIEAGVSSTARDSIQGAVDTAIRSVSSDRVSTPRDDDETPAS</sequence>
<feature type="compositionally biased region" description="Acidic residues" evidence="4">
    <location>
        <begin position="326"/>
        <end position="345"/>
    </location>
</feature>